<proteinExistence type="predicted"/>
<accession>A0ACC1PRF9</accession>
<organism evidence="1 2">
    <name type="scientific">Xylaria curta</name>
    <dbReference type="NCBI Taxonomy" id="42375"/>
    <lineage>
        <taxon>Eukaryota</taxon>
        <taxon>Fungi</taxon>
        <taxon>Dikarya</taxon>
        <taxon>Ascomycota</taxon>
        <taxon>Pezizomycotina</taxon>
        <taxon>Sordariomycetes</taxon>
        <taxon>Xylariomycetidae</taxon>
        <taxon>Xylariales</taxon>
        <taxon>Xylariaceae</taxon>
        <taxon>Xylaria</taxon>
    </lineage>
</organism>
<reference evidence="1" key="1">
    <citation type="submission" date="2022-10" db="EMBL/GenBank/DDBJ databases">
        <title>Genome Sequence of Xylaria curta.</title>
        <authorList>
            <person name="Buettner E."/>
        </authorList>
    </citation>
    <scope>NUCLEOTIDE SEQUENCE</scope>
    <source>
        <strain evidence="1">Babe10</strain>
    </source>
</reference>
<comment type="caution">
    <text evidence="1">The sequence shown here is derived from an EMBL/GenBank/DDBJ whole genome shotgun (WGS) entry which is preliminary data.</text>
</comment>
<sequence length="290" mass="31714">MAKFTNVLLIGATGFIGSAVLEAFERDSGFNLTLLQRASSKSRLPSHLKVITIADSYPMEELTAAFKGQDVVVNCMTTLSVGDQFRMVDAAIAAGVQRYVPSEYGLNNMNPAAQSLNSVFEEKGKVQAYLRAKAEQGQIEWMSITCGIWLKWGAAHDFAGMHVQEQRFVFWDDGTGYFSCTTEENTVAGLVQALKIPEETKNTNVFLSDFAITQKQLLDAIERVQGVKYKTETVSSENFIEEKRAAASQGDVLATIALVETGFVTGKYGGHVGEGGHRHEQTAWASRAHA</sequence>
<dbReference type="Proteomes" id="UP001143856">
    <property type="component" value="Unassembled WGS sequence"/>
</dbReference>
<evidence type="ECO:0000313" key="2">
    <source>
        <dbReference type="Proteomes" id="UP001143856"/>
    </source>
</evidence>
<name>A0ACC1PRF9_9PEZI</name>
<gene>
    <name evidence="1" type="ORF">NUW58_g586</name>
</gene>
<dbReference type="EMBL" id="JAPDGR010000051">
    <property type="protein sequence ID" value="KAJ2997655.1"/>
    <property type="molecule type" value="Genomic_DNA"/>
</dbReference>
<protein>
    <submittedName>
        <fullName evidence="1">Uncharacterized protein</fullName>
    </submittedName>
</protein>
<evidence type="ECO:0000313" key="1">
    <source>
        <dbReference type="EMBL" id="KAJ2997655.1"/>
    </source>
</evidence>
<keyword evidence="2" id="KW-1185">Reference proteome</keyword>